<dbReference type="PANTHER" id="PTHR43019:SF23">
    <property type="entry name" value="PROTEASE DO-LIKE 5, CHLOROPLASTIC"/>
    <property type="match status" value="1"/>
</dbReference>
<dbReference type="GO" id="GO:0006508">
    <property type="term" value="P:proteolysis"/>
    <property type="evidence" value="ECO:0007669"/>
    <property type="project" value="UniProtKB-KW"/>
</dbReference>
<dbReference type="InterPro" id="IPR009003">
    <property type="entry name" value="Peptidase_S1_PA"/>
</dbReference>
<dbReference type="PRINTS" id="PR00834">
    <property type="entry name" value="PROTEASES2C"/>
</dbReference>
<dbReference type="Gene3D" id="2.40.10.10">
    <property type="entry name" value="Trypsin-like serine proteases"/>
    <property type="match status" value="2"/>
</dbReference>
<keyword evidence="2" id="KW-0645">Protease</keyword>
<dbReference type="GO" id="GO:0008233">
    <property type="term" value="F:peptidase activity"/>
    <property type="evidence" value="ECO:0007669"/>
    <property type="project" value="UniProtKB-KW"/>
</dbReference>
<dbReference type="PANTHER" id="PTHR43019">
    <property type="entry name" value="SERINE ENDOPROTEASE DEGS"/>
    <property type="match status" value="1"/>
</dbReference>
<evidence type="ECO:0000313" key="3">
    <source>
        <dbReference type="Proteomes" id="UP001606099"/>
    </source>
</evidence>
<comment type="caution">
    <text evidence="2">The sequence shown here is derived from an EMBL/GenBank/DDBJ whole genome shotgun (WGS) entry which is preliminary data.</text>
</comment>
<proteinExistence type="predicted"/>
<feature type="signal peptide" evidence="1">
    <location>
        <begin position="1"/>
        <end position="38"/>
    </location>
</feature>
<dbReference type="Pfam" id="PF13365">
    <property type="entry name" value="Trypsin_2"/>
    <property type="match status" value="1"/>
</dbReference>
<dbReference type="InterPro" id="IPR043504">
    <property type="entry name" value="Peptidase_S1_PA_chymotrypsin"/>
</dbReference>
<keyword evidence="2" id="KW-0378">Hydrolase</keyword>
<sequence length="467" mass="51370">MTIVASLRAGFLSAIQQGAMRQALWALAALCWACAAAAQGNVSPLPAAAASSAVASPPVVSADAKRLYEHKREHLLQVRTVLVDQDSQATVGSGFVVSPEGHVITNYHVVSQFLLDPQRYRLRYQNTWGQSGELQVLAFDVRRDLALLRVVGAPAEMPHLSFRAVDKPLAKGERIYAMGNPEDIAFAIVEGNFNGLVERSFDPLIYYAGGLNPGMSGGPVLDDNGEVVGINVAGQMFAQQISFLIPGEFANQLLQRARQAVPVKGNVWPELQRQLQAYQNELVGQFLQMPWRNAGHDRYRLPVPQERFMRCWGKSSATQEKGMRYQSMQCRMDHAIYVSDRLQTGYISVQHSTYDGRELGTARFTAQYSDAFKKQHLGRSGSAVTAPHCVEEFVRNNDGPVLRSVACLSAYRKLTGLYDLTVLVASADAAQAGTLGRLDANGVTMDSARRLTRHFLQGYAWNKPASR</sequence>
<feature type="chain" id="PRO_5045970082" evidence="1">
    <location>
        <begin position="39"/>
        <end position="467"/>
    </location>
</feature>
<accession>A0ABW7FRM6</accession>
<dbReference type="RefSeq" id="WP_394458303.1">
    <property type="nucleotide sequence ID" value="NZ_JBIGHZ010000001.1"/>
</dbReference>
<keyword evidence="1" id="KW-0732">Signal</keyword>
<evidence type="ECO:0000256" key="1">
    <source>
        <dbReference type="SAM" id="SignalP"/>
    </source>
</evidence>
<dbReference type="InterPro" id="IPR001940">
    <property type="entry name" value="Peptidase_S1C"/>
</dbReference>
<dbReference type="EMBL" id="JBIGHZ010000001">
    <property type="protein sequence ID" value="MFG6446977.1"/>
    <property type="molecule type" value="Genomic_DNA"/>
</dbReference>
<name>A0ABW7FRM6_9BURK</name>
<keyword evidence="3" id="KW-1185">Reference proteome</keyword>
<dbReference type="Proteomes" id="UP001606099">
    <property type="component" value="Unassembled WGS sequence"/>
</dbReference>
<organism evidence="2 3">
    <name type="scientific">Roseateles rivi</name>
    <dbReference type="NCBI Taxonomy" id="3299028"/>
    <lineage>
        <taxon>Bacteria</taxon>
        <taxon>Pseudomonadati</taxon>
        <taxon>Pseudomonadota</taxon>
        <taxon>Betaproteobacteria</taxon>
        <taxon>Burkholderiales</taxon>
        <taxon>Sphaerotilaceae</taxon>
        <taxon>Roseateles</taxon>
    </lineage>
</organism>
<gene>
    <name evidence="2" type="ORF">ACG0Z6_01830</name>
</gene>
<reference evidence="2 3" key="1">
    <citation type="submission" date="2024-08" db="EMBL/GenBank/DDBJ databases">
        <authorList>
            <person name="Lu H."/>
        </authorList>
    </citation>
    <scope>NUCLEOTIDE SEQUENCE [LARGE SCALE GENOMIC DNA]</scope>
    <source>
        <strain evidence="2 3">BYS180W</strain>
    </source>
</reference>
<protein>
    <submittedName>
        <fullName evidence="2">Serine protease</fullName>
    </submittedName>
</protein>
<dbReference type="SUPFAM" id="SSF50494">
    <property type="entry name" value="Trypsin-like serine proteases"/>
    <property type="match status" value="1"/>
</dbReference>
<evidence type="ECO:0000313" key="2">
    <source>
        <dbReference type="EMBL" id="MFG6446977.1"/>
    </source>
</evidence>